<sequence length="887" mass="98869">MSASAENSTSIVIDLDHSDSNTKLEVNQLVQHQSYSTLAKRIKTDLDSAKKLRQLQHASRIENEYPYGSGLVYFIDGTRGAGKSTFLQSAFDALGNEKTEPSVSRLAYIDPSRIEHSEIILLSILKALKDRIKCAKNGSSLDQENLLKHFREQFKKLAGGLSLFTQNHDQLQDLDPELFFEWGLERAGHSAELRKNLHALLDLACQVLGTDALLLAFDDADTHAHHARSVLECIRKYLDTPRLVVLVTGDIELYSLMVRDHFYESLGDAKHGQAKERADQRHKMVDHLEDQYLLKLFPMHRRLQLRPLWNLLQYDENRFRLAHSQWDKQLTPNELVGTLIRRGLRIKNPRDLDLYREFLLKQPLRSVLQVLSRCAPYYDPEGPDTWSQNLSEALSESLRALALGSLYKFGVDVDAIAAHELPALTKAVFDLAIRDGDFDTAVYLRPQPSDADLKNSFAALSADVTRLCAEKPAALIDYMLAAPGSVALFGRVLRRKGKELQTAEARQTLRIQFEQYMGIGRKEDALNWARHAVAILSAPHGANPKNPLVYSGIIGLNKGKPDHAPIESESGYRSALSVIREFNELPAFALSLVDVSGTSSRTYASIYNILGLIARLLSLQPKGGQYPVLSVLPKPFPPLSVSQPQWEADTADEEELEQDASGDAGKLTTLETAIKHWLTVTVETRKQLNPSAVLIGKIWTRLYFSLEKVCEANRSKVSSMSTGTGTASLMELFALCVINAVYIEEQDHHLSSSTNSTDSSSALDRTNPQTSAKAFIDKFKDISDSRKELPLTYLIATCPLLLGLLQATPKAKELVDALLSCLPASLDAHEESSDSRPENLALQAKDLMCSTNTWKKINKTYISGTKWKNMPTQDRPQDSSDEESVGP</sequence>
<evidence type="ECO:0000313" key="2">
    <source>
        <dbReference type="EMBL" id="OKA20045.1"/>
    </source>
</evidence>
<reference evidence="2 3" key="1">
    <citation type="submission" date="2016-11" db="EMBL/GenBank/DDBJ databases">
        <title>Draft genome of Pseudomonas versuta A4R1.5.</title>
        <authorList>
            <person name="See-Too W.-S."/>
        </authorList>
    </citation>
    <scope>NUCLEOTIDE SEQUENCE [LARGE SCALE GENOMIC DNA]</scope>
    <source>
        <strain evidence="2 3">A4R1.5</strain>
    </source>
</reference>
<dbReference type="Gene3D" id="3.40.50.300">
    <property type="entry name" value="P-loop containing nucleotide triphosphate hydrolases"/>
    <property type="match status" value="1"/>
</dbReference>
<keyword evidence="3" id="KW-1185">Reference proteome</keyword>
<dbReference type="InterPro" id="IPR027417">
    <property type="entry name" value="P-loop_NTPase"/>
</dbReference>
<evidence type="ECO:0000313" key="3">
    <source>
        <dbReference type="Proteomes" id="UP000186677"/>
    </source>
</evidence>
<gene>
    <name evidence="2" type="ORF">BOH73_13475</name>
</gene>
<feature type="compositionally biased region" description="Acidic residues" evidence="1">
    <location>
        <begin position="649"/>
        <end position="660"/>
    </location>
</feature>
<evidence type="ECO:0008006" key="4">
    <source>
        <dbReference type="Google" id="ProtNLM"/>
    </source>
</evidence>
<proteinExistence type="predicted"/>
<dbReference type="SUPFAM" id="SSF52540">
    <property type="entry name" value="P-loop containing nucleoside triphosphate hydrolases"/>
    <property type="match status" value="1"/>
</dbReference>
<dbReference type="EMBL" id="MPJC01000008">
    <property type="protein sequence ID" value="OKA20045.1"/>
    <property type="molecule type" value="Genomic_DNA"/>
</dbReference>
<feature type="region of interest" description="Disordered" evidence="1">
    <location>
        <begin position="641"/>
        <end position="663"/>
    </location>
</feature>
<dbReference type="RefSeq" id="WP_060691168.1">
    <property type="nucleotide sequence ID" value="NZ_CP012676.1"/>
</dbReference>
<accession>A0ABX3E5B9</accession>
<name>A0ABX3E5B9_9PSED</name>
<evidence type="ECO:0000256" key="1">
    <source>
        <dbReference type="SAM" id="MobiDB-lite"/>
    </source>
</evidence>
<comment type="caution">
    <text evidence="2">The sequence shown here is derived from an EMBL/GenBank/DDBJ whole genome shotgun (WGS) entry which is preliminary data.</text>
</comment>
<protein>
    <recommendedName>
        <fullName evidence="4">Orc1-like AAA ATPase domain-containing protein</fullName>
    </recommendedName>
</protein>
<feature type="region of interest" description="Disordered" evidence="1">
    <location>
        <begin position="865"/>
        <end position="887"/>
    </location>
</feature>
<dbReference type="Proteomes" id="UP000186677">
    <property type="component" value="Unassembled WGS sequence"/>
</dbReference>
<organism evidence="2 3">
    <name type="scientific">Pseudomonas versuta</name>
    <dbReference type="NCBI Taxonomy" id="1788301"/>
    <lineage>
        <taxon>Bacteria</taxon>
        <taxon>Pseudomonadati</taxon>
        <taxon>Pseudomonadota</taxon>
        <taxon>Gammaproteobacteria</taxon>
        <taxon>Pseudomonadales</taxon>
        <taxon>Pseudomonadaceae</taxon>
        <taxon>Pseudomonas</taxon>
    </lineage>
</organism>